<keyword evidence="2" id="KW-1185">Reference proteome</keyword>
<evidence type="ECO:0000313" key="2">
    <source>
        <dbReference type="Proteomes" id="UP000578449"/>
    </source>
</evidence>
<dbReference type="EMBL" id="JACHGN010000002">
    <property type="protein sequence ID" value="MBB5131490.1"/>
    <property type="molecule type" value="Genomic_DNA"/>
</dbReference>
<dbReference type="AlphaFoldDB" id="A0A840P202"/>
<accession>A0A840P202</accession>
<comment type="caution">
    <text evidence="1">The sequence shown here is derived from an EMBL/GenBank/DDBJ whole genome shotgun (WGS) entry which is preliminary data.</text>
</comment>
<reference evidence="1 2" key="1">
    <citation type="submission" date="2020-08" db="EMBL/GenBank/DDBJ databases">
        <title>Genomic Encyclopedia of Type Strains, Phase IV (KMG-IV): sequencing the most valuable type-strain genomes for metagenomic binning, comparative biology and taxonomic classification.</title>
        <authorList>
            <person name="Goeker M."/>
        </authorList>
    </citation>
    <scope>NUCLEOTIDE SEQUENCE [LARGE SCALE GENOMIC DNA]</scope>
    <source>
        <strain evidence="1 2">DSM 45615</strain>
    </source>
</reference>
<name>A0A840P202_9ACTN</name>
<gene>
    <name evidence="1" type="ORF">HNP84_001196</name>
</gene>
<proteinExistence type="predicted"/>
<evidence type="ECO:0008006" key="3">
    <source>
        <dbReference type="Google" id="ProtNLM"/>
    </source>
</evidence>
<sequence length="387" mass="39846">MVTPATWYLYPWDVLGDPEAAGRLAALGVRSVALAAAYHSVRAATPRHPRRRVVDARHAALYVPVREAAWRHARLAPESGAAWTGSEDAYGEARDALARHGVEVDAWVVLTHSSLLGGRHPGLVARNAFGEAYPYALCPSAPEVREYARLLVREVVAQGRPGGLVAEACGPMGFGHQGCHEKTAGADWSPLEERLLSLCFCAACRDALAAAGCDPDALAARVRAALGAGEATGGPAPGGAAGMDEVLEEVLKDGAAAVLAVRAAGVAALRDAVAEEAAGVPRLAFHASPDPWATGPAAHVTGGGRLIVPCWEGGVEALRAMRAAAGPAARLGAYVTVLPPRPADAAALAGHWRRLREAGASELHVYHAGLASAARLEAAAAALRATA</sequence>
<evidence type="ECO:0000313" key="1">
    <source>
        <dbReference type="EMBL" id="MBB5131490.1"/>
    </source>
</evidence>
<dbReference type="Proteomes" id="UP000578449">
    <property type="component" value="Unassembled WGS sequence"/>
</dbReference>
<dbReference type="RefSeq" id="WP_185048307.1">
    <property type="nucleotide sequence ID" value="NZ_BAABIX010000022.1"/>
</dbReference>
<organism evidence="1 2">
    <name type="scientific">Thermocatellispora tengchongensis</name>
    <dbReference type="NCBI Taxonomy" id="1073253"/>
    <lineage>
        <taxon>Bacteria</taxon>
        <taxon>Bacillati</taxon>
        <taxon>Actinomycetota</taxon>
        <taxon>Actinomycetes</taxon>
        <taxon>Streptosporangiales</taxon>
        <taxon>Streptosporangiaceae</taxon>
        <taxon>Thermocatellispora</taxon>
    </lineage>
</organism>
<protein>
    <recommendedName>
        <fullName evidence="3">Alanine-rich protein</fullName>
    </recommendedName>
</protein>